<dbReference type="EMBL" id="JABFAD010000007">
    <property type="protein sequence ID" value="MBA0803704.1"/>
    <property type="molecule type" value="Genomic_DNA"/>
</dbReference>
<evidence type="ECO:0000313" key="1">
    <source>
        <dbReference type="EMBL" id="MBA0803704.1"/>
    </source>
</evidence>
<dbReference type="OrthoDB" id="10336481at2759"/>
<proteinExistence type="predicted"/>
<evidence type="ECO:0000313" key="2">
    <source>
        <dbReference type="Proteomes" id="UP000593560"/>
    </source>
</evidence>
<name>A0A7J9H2X2_9ROSI</name>
<accession>A0A7J9H2X2</accession>
<organism evidence="1 2">
    <name type="scientific">Gossypium harknessii</name>
    <dbReference type="NCBI Taxonomy" id="34285"/>
    <lineage>
        <taxon>Eukaryota</taxon>
        <taxon>Viridiplantae</taxon>
        <taxon>Streptophyta</taxon>
        <taxon>Embryophyta</taxon>
        <taxon>Tracheophyta</taxon>
        <taxon>Spermatophyta</taxon>
        <taxon>Magnoliopsida</taxon>
        <taxon>eudicotyledons</taxon>
        <taxon>Gunneridae</taxon>
        <taxon>Pentapetalae</taxon>
        <taxon>rosids</taxon>
        <taxon>malvids</taxon>
        <taxon>Malvales</taxon>
        <taxon>Malvaceae</taxon>
        <taxon>Malvoideae</taxon>
        <taxon>Gossypium</taxon>
    </lineage>
</organism>
<keyword evidence="2" id="KW-1185">Reference proteome</keyword>
<sequence>ADIVEEINVEDIATANNLEKGNNYHGCEDDVSLDEMDALATQSQSSKSNSITDDAMLLGENIRTVGLELNRSIAFEKVLQESAQKLYPTLYEVEGLIKDGCYRVLSKIPDHPT</sequence>
<protein>
    <submittedName>
        <fullName evidence="1">Uncharacterized protein</fullName>
    </submittedName>
</protein>
<reference evidence="1 2" key="1">
    <citation type="journal article" date="2019" name="Genome Biol. Evol.">
        <title>Insights into the evolution of the New World diploid cottons (Gossypium, subgenus Houzingenia) based on genome sequencing.</title>
        <authorList>
            <person name="Grover C.E."/>
            <person name="Arick M.A. 2nd"/>
            <person name="Thrash A."/>
            <person name="Conover J.L."/>
            <person name="Sanders W.S."/>
            <person name="Peterson D.G."/>
            <person name="Frelichowski J.E."/>
            <person name="Scheffler J.A."/>
            <person name="Scheffler B.E."/>
            <person name="Wendel J.F."/>
        </authorList>
    </citation>
    <scope>NUCLEOTIDE SEQUENCE [LARGE SCALE GENOMIC DNA]</scope>
    <source>
        <strain evidence="1">0</strain>
        <tissue evidence="1">Leaf</tissue>
    </source>
</reference>
<dbReference type="Proteomes" id="UP000593560">
    <property type="component" value="Unassembled WGS sequence"/>
</dbReference>
<feature type="non-terminal residue" evidence="1">
    <location>
        <position position="1"/>
    </location>
</feature>
<feature type="non-terminal residue" evidence="1">
    <location>
        <position position="113"/>
    </location>
</feature>
<dbReference type="AlphaFoldDB" id="A0A7J9H2X2"/>
<gene>
    <name evidence="1" type="ORF">Gohar_013887</name>
</gene>
<comment type="caution">
    <text evidence="1">The sequence shown here is derived from an EMBL/GenBank/DDBJ whole genome shotgun (WGS) entry which is preliminary data.</text>
</comment>